<dbReference type="Gene3D" id="1.10.260.40">
    <property type="entry name" value="lambda repressor-like DNA-binding domains"/>
    <property type="match status" value="1"/>
</dbReference>
<dbReference type="InterPro" id="IPR001387">
    <property type="entry name" value="Cro/C1-type_HTH"/>
</dbReference>
<keyword evidence="2" id="KW-0614">Plasmid</keyword>
<dbReference type="RefSeq" id="WP_339098257.1">
    <property type="nucleotide sequence ID" value="NZ_CP149785.1"/>
</dbReference>
<name>A0AAU6Q8Q2_9DEIO</name>
<dbReference type="SUPFAM" id="SSF47413">
    <property type="entry name" value="lambda repressor-like DNA-binding domains"/>
    <property type="match status" value="1"/>
</dbReference>
<proteinExistence type="predicted"/>
<protein>
    <submittedName>
        <fullName evidence="2">Helix-turn-helix transcriptional regulator</fullName>
    </submittedName>
</protein>
<dbReference type="Pfam" id="PF01381">
    <property type="entry name" value="HTH_3"/>
    <property type="match status" value="1"/>
</dbReference>
<feature type="domain" description="HTH cro/C1-type" evidence="1">
    <location>
        <begin position="9"/>
        <end position="64"/>
    </location>
</feature>
<dbReference type="InterPro" id="IPR010982">
    <property type="entry name" value="Lambda_DNA-bd_dom_sf"/>
</dbReference>
<organism evidence="2">
    <name type="scientific">Deinococcus sp. VB142</name>
    <dbReference type="NCBI Taxonomy" id="3112952"/>
    <lineage>
        <taxon>Bacteria</taxon>
        <taxon>Thermotogati</taxon>
        <taxon>Deinococcota</taxon>
        <taxon>Deinococci</taxon>
        <taxon>Deinococcales</taxon>
        <taxon>Deinococcaceae</taxon>
        <taxon>Deinococcus</taxon>
    </lineage>
</organism>
<sequence length="82" mass="8879">MTREELSELLRSQMEERGWKILDLAKASGVSYEVVRRAVRGEASSSVENTTKILVAVGFTLQPQALPVPNPQPDAEAQAVAG</sequence>
<accession>A0AAU6Q8Q2</accession>
<reference evidence="2" key="1">
    <citation type="submission" date="2024-03" db="EMBL/GenBank/DDBJ databases">
        <title>Deinococcus weizhi sp. nov., isolated from human skin.</title>
        <authorList>
            <person name="Wei Z."/>
            <person name="Tian F."/>
            <person name="Yang C."/>
            <person name="Xin L.T."/>
            <person name="Wen Z.J."/>
            <person name="Lan K.C."/>
            <person name="Yu L."/>
            <person name="Zhe W."/>
            <person name="Dan F.D."/>
            <person name="Jun W."/>
            <person name="Rui Z."/>
            <person name="Yong X.J."/>
            <person name="Ting Y."/>
            <person name="Wei X."/>
            <person name="Xu Z.G."/>
            <person name="Xin Z."/>
            <person name="Dong F.G."/>
            <person name="Ni X.M."/>
            <person name="Zheng M.G."/>
            <person name="Chun Y."/>
            <person name="Qian W.X."/>
        </authorList>
    </citation>
    <scope>NUCLEOTIDE SEQUENCE</scope>
    <source>
        <strain evidence="2">VB142</strain>
        <plasmid evidence="2">p2</plasmid>
    </source>
</reference>
<evidence type="ECO:0000259" key="1">
    <source>
        <dbReference type="SMART" id="SM00530"/>
    </source>
</evidence>
<geneLocation type="plasmid" evidence="2">
    <name>p2</name>
</geneLocation>
<dbReference type="EMBL" id="CP149785">
    <property type="protein sequence ID" value="WYF46753.1"/>
    <property type="molecule type" value="Genomic_DNA"/>
</dbReference>
<evidence type="ECO:0000313" key="2">
    <source>
        <dbReference type="EMBL" id="WYF46753.1"/>
    </source>
</evidence>
<dbReference type="AlphaFoldDB" id="A0AAU6Q8Q2"/>
<dbReference type="SMART" id="SM00530">
    <property type="entry name" value="HTH_XRE"/>
    <property type="match status" value="1"/>
</dbReference>
<dbReference type="CDD" id="cd00093">
    <property type="entry name" value="HTH_XRE"/>
    <property type="match status" value="1"/>
</dbReference>
<gene>
    <name evidence="2" type="ORF">WDJ50_18490</name>
</gene>
<dbReference type="GO" id="GO:0003677">
    <property type="term" value="F:DNA binding"/>
    <property type="evidence" value="ECO:0007669"/>
    <property type="project" value="InterPro"/>
</dbReference>